<dbReference type="AlphaFoldDB" id="A0AAD2H8F1"/>
<protein>
    <submittedName>
        <fullName evidence="2">Uncharacterized protein</fullName>
    </submittedName>
</protein>
<feature type="region of interest" description="Disordered" evidence="1">
    <location>
        <begin position="1"/>
        <end position="45"/>
    </location>
</feature>
<gene>
    <name evidence="2" type="ORF">MYCIT1_LOCUS17394</name>
</gene>
<evidence type="ECO:0000313" key="2">
    <source>
        <dbReference type="EMBL" id="CAK5271949.1"/>
    </source>
</evidence>
<name>A0AAD2H8F1_9AGAR</name>
<comment type="caution">
    <text evidence="2">The sequence shown here is derived from an EMBL/GenBank/DDBJ whole genome shotgun (WGS) entry which is preliminary data.</text>
</comment>
<dbReference type="Proteomes" id="UP001295794">
    <property type="component" value="Unassembled WGS sequence"/>
</dbReference>
<accession>A0AAD2H8F1</accession>
<evidence type="ECO:0000313" key="3">
    <source>
        <dbReference type="Proteomes" id="UP001295794"/>
    </source>
</evidence>
<evidence type="ECO:0000256" key="1">
    <source>
        <dbReference type="SAM" id="MobiDB-lite"/>
    </source>
</evidence>
<proteinExistence type="predicted"/>
<sequence>MIVLDTGNAEKKAVDTPLSALGRRHSPSSDTSSPPSTSASSPAVPAQPWPLVVHEPFEALAADPDLPLCAPYNKLLYYLFPADINFLVAPGPYPPLPNTETDAISAPFVFTVFYKTHPVLLLHVHPAHGLRWASARMSADALCRRRLNDLAPDCRLPKLYALSTFGTKLRFYAATKVVTAVPTSPTGISSAVISSRVARTISCPAVQIDPPLPPPVAGSDVAPPSRWNCDVLEEAGANLLKQSVAEIIARIYLTDAYSTIDVKNKCAD</sequence>
<dbReference type="EMBL" id="CAVNYO010000180">
    <property type="protein sequence ID" value="CAK5271949.1"/>
    <property type="molecule type" value="Genomic_DNA"/>
</dbReference>
<reference evidence="2" key="1">
    <citation type="submission" date="2023-11" db="EMBL/GenBank/DDBJ databases">
        <authorList>
            <person name="De Vega J J."/>
            <person name="De Vega J J."/>
        </authorList>
    </citation>
    <scope>NUCLEOTIDE SEQUENCE</scope>
</reference>
<organism evidence="2 3">
    <name type="scientific">Mycena citricolor</name>
    <dbReference type="NCBI Taxonomy" id="2018698"/>
    <lineage>
        <taxon>Eukaryota</taxon>
        <taxon>Fungi</taxon>
        <taxon>Dikarya</taxon>
        <taxon>Basidiomycota</taxon>
        <taxon>Agaricomycotina</taxon>
        <taxon>Agaricomycetes</taxon>
        <taxon>Agaricomycetidae</taxon>
        <taxon>Agaricales</taxon>
        <taxon>Marasmiineae</taxon>
        <taxon>Mycenaceae</taxon>
        <taxon>Mycena</taxon>
    </lineage>
</organism>
<keyword evidence="3" id="KW-1185">Reference proteome</keyword>
<feature type="compositionally biased region" description="Low complexity" evidence="1">
    <location>
        <begin position="28"/>
        <end position="45"/>
    </location>
</feature>